<evidence type="ECO:0008006" key="3">
    <source>
        <dbReference type="Google" id="ProtNLM"/>
    </source>
</evidence>
<protein>
    <recommendedName>
        <fullName evidence="3">PD-(D/E)XK motif protein</fullName>
    </recommendedName>
</protein>
<proteinExistence type="predicted"/>
<accession>A0A1S9PBI0</accession>
<gene>
    <name evidence="1" type="ORF">BC343_11595</name>
</gene>
<dbReference type="STRING" id="1792845.BC343_11595"/>
<dbReference type="Pfam" id="PF14390">
    <property type="entry name" value="DUF4420"/>
    <property type="match status" value="1"/>
</dbReference>
<evidence type="ECO:0000313" key="1">
    <source>
        <dbReference type="EMBL" id="OOQ58271.1"/>
    </source>
</evidence>
<dbReference type="RefSeq" id="WP_078350019.1">
    <property type="nucleotide sequence ID" value="NZ_MBTF01000034.1"/>
</dbReference>
<sequence>MKLQWDILLNDDSRFPRLLFFGEFADERFRYGIDAQMHYCLYFYFGPAAGNIPVEPQLRANISLEETTDEGKPVLVLTLLNDNAREVFSDLIVSIVEQTRNVQPASVKKAFVSLCNEWFELFEPLSGQLSLPELQGIFAELHFLKTLLENSRHTPNDVLSAWKGPYGKGHDFEIGDNHFEIKSIAEFKQLVSISSEYQLDFLDGQQLLLGVFEFGEVTAEAVTLSETIGSIAAILRAVTGSKLHLLWTALSKAGIDYQSIQQYDHHSFTIKQTSWFDCTAEGFPSIKRKGLPDAVRSVKYDLALNIIQEFTISDISPLI</sequence>
<dbReference type="EMBL" id="MBTF01000034">
    <property type="protein sequence ID" value="OOQ58271.1"/>
    <property type="molecule type" value="Genomic_DNA"/>
</dbReference>
<evidence type="ECO:0000313" key="2">
    <source>
        <dbReference type="Proteomes" id="UP000189739"/>
    </source>
</evidence>
<comment type="caution">
    <text evidence="1">The sequence shown here is derived from an EMBL/GenBank/DDBJ whole genome shotgun (WGS) entry which is preliminary data.</text>
</comment>
<dbReference type="Proteomes" id="UP000189739">
    <property type="component" value="Unassembled WGS sequence"/>
</dbReference>
<keyword evidence="2" id="KW-1185">Reference proteome</keyword>
<name>A0A1S9PBI0_9SPHI</name>
<reference evidence="1 2" key="1">
    <citation type="submission" date="2016-07" db="EMBL/GenBank/DDBJ databases">
        <title>Genomic analysis of zinc-resistant bacterium Mucilaginibacter pedocola TBZ30.</title>
        <authorList>
            <person name="Huang J."/>
            <person name="Tang J."/>
        </authorList>
    </citation>
    <scope>NUCLEOTIDE SEQUENCE [LARGE SCALE GENOMIC DNA]</scope>
    <source>
        <strain evidence="1 2">TBZ30</strain>
    </source>
</reference>
<dbReference type="AlphaFoldDB" id="A0A1S9PBI0"/>
<dbReference type="InterPro" id="IPR025534">
    <property type="entry name" value="DUF4420"/>
</dbReference>
<dbReference type="OrthoDB" id="2808696at2"/>
<organism evidence="1 2">
    <name type="scientific">Mucilaginibacter pedocola</name>
    <dbReference type="NCBI Taxonomy" id="1792845"/>
    <lineage>
        <taxon>Bacteria</taxon>
        <taxon>Pseudomonadati</taxon>
        <taxon>Bacteroidota</taxon>
        <taxon>Sphingobacteriia</taxon>
        <taxon>Sphingobacteriales</taxon>
        <taxon>Sphingobacteriaceae</taxon>
        <taxon>Mucilaginibacter</taxon>
    </lineage>
</organism>